<feature type="domain" description="Filamentation induced by cAMP protein Fic-like C-terminal" evidence="1">
    <location>
        <begin position="66"/>
        <end position="122"/>
    </location>
</feature>
<proteinExistence type="predicted"/>
<dbReference type="EMBL" id="UINC01145921">
    <property type="protein sequence ID" value="SVD36338.1"/>
    <property type="molecule type" value="Genomic_DNA"/>
</dbReference>
<dbReference type="AlphaFoldDB" id="A0A382URL8"/>
<dbReference type="InterPro" id="IPR049514">
    <property type="entry name" value="Fic-like_C"/>
</dbReference>
<evidence type="ECO:0000313" key="2">
    <source>
        <dbReference type="EMBL" id="SVD36338.1"/>
    </source>
</evidence>
<accession>A0A382URL8</accession>
<evidence type="ECO:0000259" key="1">
    <source>
        <dbReference type="Pfam" id="PF21247"/>
    </source>
</evidence>
<organism evidence="2">
    <name type="scientific">marine metagenome</name>
    <dbReference type="NCBI Taxonomy" id="408172"/>
    <lineage>
        <taxon>unclassified sequences</taxon>
        <taxon>metagenomes</taxon>
        <taxon>ecological metagenomes</taxon>
    </lineage>
</organism>
<protein>
    <recommendedName>
        <fullName evidence="1">Filamentation induced by cAMP protein Fic-like C-terminal domain-containing protein</fullName>
    </recommendedName>
</protein>
<gene>
    <name evidence="2" type="ORF">METZ01_LOCUS389192</name>
</gene>
<name>A0A382URL8_9ZZZZ</name>
<reference evidence="2" key="1">
    <citation type="submission" date="2018-05" db="EMBL/GenBank/DDBJ databases">
        <authorList>
            <person name="Lanie J.A."/>
            <person name="Ng W.-L."/>
            <person name="Kazmierczak K.M."/>
            <person name="Andrzejewski T.M."/>
            <person name="Davidsen T.M."/>
            <person name="Wayne K.J."/>
            <person name="Tettelin H."/>
            <person name="Glass J.I."/>
            <person name="Rusch D."/>
            <person name="Podicherti R."/>
            <person name="Tsui H.-C.T."/>
            <person name="Winkler M.E."/>
        </authorList>
    </citation>
    <scope>NUCLEOTIDE SEQUENCE</scope>
</reference>
<sequence>MFKFLKKEESIEEPVINKSEDWTKEIKRSQRIGQEVEQLSFIYDNNNDSLILGTKKGLSWDHLKILKNCKNESSAIELMKILNRTNKSKFKNTIIYPLVENGFLELTNPDKPKSPTQKYRLTSKFVRRRIKS</sequence>
<dbReference type="Pfam" id="PF21247">
    <property type="entry name" value="Fic-like_C"/>
    <property type="match status" value="1"/>
</dbReference>